<evidence type="ECO:0000313" key="2">
    <source>
        <dbReference type="EMBL" id="KAF5913114.1"/>
    </source>
</evidence>
<dbReference type="EMBL" id="JACDTQ010003659">
    <property type="protein sequence ID" value="KAF5913114.1"/>
    <property type="molecule type" value="Genomic_DNA"/>
</dbReference>
<accession>A0A7J7EBY6</accession>
<evidence type="ECO:0000256" key="1">
    <source>
        <dbReference type="SAM" id="MobiDB-lite"/>
    </source>
</evidence>
<name>A0A7J7EBY6_DICBM</name>
<sequence>MSEGLRCAAATETGDRSHRRGPPSVATRARKSITTIVLTLAIGTQHPNHGYLSLRELKP</sequence>
<dbReference type="Proteomes" id="UP000551758">
    <property type="component" value="Unassembled WGS sequence"/>
</dbReference>
<gene>
    <name evidence="2" type="ORF">HPG69_009065</name>
</gene>
<keyword evidence="3" id="KW-1185">Reference proteome</keyword>
<dbReference type="AlphaFoldDB" id="A0A7J7EBY6"/>
<protein>
    <submittedName>
        <fullName evidence="2">Uncharacterized protein</fullName>
    </submittedName>
</protein>
<comment type="caution">
    <text evidence="2">The sequence shown here is derived from an EMBL/GenBank/DDBJ whole genome shotgun (WGS) entry which is preliminary data.</text>
</comment>
<reference evidence="2 3" key="1">
    <citation type="journal article" date="2020" name="Mol. Biol. Evol.">
        <title>Interspecific Gene Flow and the Evolution of Specialization in Black and White Rhinoceros.</title>
        <authorList>
            <person name="Moodley Y."/>
            <person name="Westbury M.V."/>
            <person name="Russo I.M."/>
            <person name="Gopalakrishnan S."/>
            <person name="Rakotoarivelo A."/>
            <person name="Olsen R.A."/>
            <person name="Prost S."/>
            <person name="Tunstall T."/>
            <person name="Ryder O.A."/>
            <person name="Dalen L."/>
            <person name="Bruford M.W."/>
        </authorList>
    </citation>
    <scope>NUCLEOTIDE SEQUENCE [LARGE SCALE GENOMIC DNA]</scope>
    <source>
        <strain evidence="2">SBR-YM</strain>
        <tissue evidence="2">Skin</tissue>
    </source>
</reference>
<feature type="region of interest" description="Disordered" evidence="1">
    <location>
        <begin position="1"/>
        <end position="28"/>
    </location>
</feature>
<proteinExistence type="predicted"/>
<organism evidence="2 3">
    <name type="scientific">Diceros bicornis minor</name>
    <name type="common">South-central black rhinoceros</name>
    <dbReference type="NCBI Taxonomy" id="77932"/>
    <lineage>
        <taxon>Eukaryota</taxon>
        <taxon>Metazoa</taxon>
        <taxon>Chordata</taxon>
        <taxon>Craniata</taxon>
        <taxon>Vertebrata</taxon>
        <taxon>Euteleostomi</taxon>
        <taxon>Mammalia</taxon>
        <taxon>Eutheria</taxon>
        <taxon>Laurasiatheria</taxon>
        <taxon>Perissodactyla</taxon>
        <taxon>Rhinocerotidae</taxon>
        <taxon>Diceros</taxon>
    </lineage>
</organism>
<evidence type="ECO:0000313" key="3">
    <source>
        <dbReference type="Proteomes" id="UP000551758"/>
    </source>
</evidence>